<evidence type="ECO:0000313" key="1">
    <source>
        <dbReference type="Proteomes" id="UP000515135"/>
    </source>
</evidence>
<protein>
    <submittedName>
        <fullName evidence="2">Uncharacterized protein LOC109473284</fullName>
    </submittedName>
</protein>
<gene>
    <name evidence="2" type="primary">LOC109473284</name>
</gene>
<name>A0A6P4Z460_BRABE</name>
<dbReference type="GeneID" id="109473284"/>
<proteinExistence type="predicted"/>
<accession>A0A6P4Z460</accession>
<dbReference type="Proteomes" id="UP000515135">
    <property type="component" value="Unplaced"/>
</dbReference>
<sequence length="225" mass="26858">MLCTIPESDERGAYKEVWNPNNQVGRYHGDDDEVLIDPVERDISKRDEKIIYIDTSITYWKNFFALTTESGFVSFVEQRRPPSLFSMMTPDETKTTHLRQREHFYQFEQLYVMGRGIDPIWHKIKANFFTRIYNEMYPFRVRFMFEALRADQSPSSQEIIAFSTEDSEFFLIKEATEMWDRLVKVIGGVLSRFRELSDPRILFNISFTMIVIEYLYGERDVLLKF</sequence>
<reference evidence="2" key="1">
    <citation type="submission" date="2025-08" db="UniProtKB">
        <authorList>
            <consortium name="RefSeq"/>
        </authorList>
    </citation>
    <scope>IDENTIFICATION</scope>
    <source>
        <tissue evidence="2">Gonad</tissue>
    </source>
</reference>
<evidence type="ECO:0000313" key="2">
    <source>
        <dbReference type="RefSeq" id="XP_019628719.1"/>
    </source>
</evidence>
<dbReference type="RefSeq" id="XP_019628719.1">
    <property type="nucleotide sequence ID" value="XM_019773160.1"/>
</dbReference>
<dbReference type="AlphaFoldDB" id="A0A6P4Z460"/>
<organism evidence="1 2">
    <name type="scientific">Branchiostoma belcheri</name>
    <name type="common">Amphioxus</name>
    <dbReference type="NCBI Taxonomy" id="7741"/>
    <lineage>
        <taxon>Eukaryota</taxon>
        <taxon>Metazoa</taxon>
        <taxon>Chordata</taxon>
        <taxon>Cephalochordata</taxon>
        <taxon>Leptocardii</taxon>
        <taxon>Amphioxiformes</taxon>
        <taxon>Branchiostomatidae</taxon>
        <taxon>Branchiostoma</taxon>
    </lineage>
</organism>
<dbReference type="KEGG" id="bbel:109473284"/>
<keyword evidence="1" id="KW-1185">Reference proteome</keyword>